<organism evidence="2 3">
    <name type="scientific">Colletotrichum gloeosporioides</name>
    <name type="common">Anthracnose fungus</name>
    <name type="synonym">Glomerella cingulata</name>
    <dbReference type="NCBI Taxonomy" id="474922"/>
    <lineage>
        <taxon>Eukaryota</taxon>
        <taxon>Fungi</taxon>
        <taxon>Dikarya</taxon>
        <taxon>Ascomycota</taxon>
        <taxon>Pezizomycotina</taxon>
        <taxon>Sordariomycetes</taxon>
        <taxon>Hypocreomycetidae</taxon>
        <taxon>Glomerellales</taxon>
        <taxon>Glomerellaceae</taxon>
        <taxon>Colletotrichum</taxon>
        <taxon>Colletotrichum gloeosporioides species complex</taxon>
    </lineage>
</organism>
<protein>
    <recommendedName>
        <fullName evidence="1">Heterokaryon incompatibility domain-containing protein</fullName>
    </recommendedName>
</protein>
<comment type="caution">
    <text evidence="2">The sequence shown here is derived from an EMBL/GenBank/DDBJ whole genome shotgun (WGS) entry which is preliminary data.</text>
</comment>
<dbReference type="PANTHER" id="PTHR24148:SF64">
    <property type="entry name" value="HETEROKARYON INCOMPATIBILITY DOMAIN-CONTAINING PROTEIN"/>
    <property type="match status" value="1"/>
</dbReference>
<reference evidence="2" key="2">
    <citation type="submission" date="2020-03" db="EMBL/GenBank/DDBJ databases">
        <authorList>
            <person name="Fu F.-F."/>
            <person name="Chen J."/>
        </authorList>
    </citation>
    <scope>NUCLEOTIDE SEQUENCE</scope>
    <source>
        <strain evidence="2">Lc1</strain>
    </source>
</reference>
<keyword evidence="3" id="KW-1185">Reference proteome</keyword>
<dbReference type="GeneID" id="69011094"/>
<dbReference type="Pfam" id="PF06985">
    <property type="entry name" value="HET"/>
    <property type="match status" value="1"/>
</dbReference>
<gene>
    <name evidence="2" type="ORF">GCG54_00003938</name>
</gene>
<name>A0A8H4FDN6_COLGL</name>
<dbReference type="InterPro" id="IPR010730">
    <property type="entry name" value="HET"/>
</dbReference>
<dbReference type="RefSeq" id="XP_045257195.1">
    <property type="nucleotide sequence ID" value="XM_045403995.1"/>
</dbReference>
<evidence type="ECO:0000313" key="2">
    <source>
        <dbReference type="EMBL" id="KAF3798035.1"/>
    </source>
</evidence>
<dbReference type="PANTHER" id="PTHR24148">
    <property type="entry name" value="ANKYRIN REPEAT DOMAIN-CONTAINING PROTEIN 39 HOMOLOG-RELATED"/>
    <property type="match status" value="1"/>
</dbReference>
<sequence length="287" mass="32647">MAKKPDTALLKEYRHKPLSTKTCTRIIEVFPATHSTDILRCRLLEVELEEAKGSYEAVSYVWGQPKFCCQIVVIDNEDAKNAEIEYSLPITQNLSEVLCRFRHTENFQGTVNDRVNSDSASTVPRRLWADGVCIDQGSVEEKSHHIAMMTAIYTKAKGVLVWLGHDKKGEEALRSLTSDADIRDGNDPPCIQNALHLPWFSRRWVVQEAVLNGNTDVYCGAVSKHFYDVGRNALQLMHSQNALTLGPRLLKRAEGLDAVFNLFFYKHFATYSYYEMEFTSLMLAFDE</sequence>
<proteinExistence type="predicted"/>
<dbReference type="InterPro" id="IPR052895">
    <property type="entry name" value="HetReg/Transcr_Mod"/>
</dbReference>
<dbReference type="EMBL" id="WVTB01000103">
    <property type="protein sequence ID" value="KAF3798035.1"/>
    <property type="molecule type" value="Genomic_DNA"/>
</dbReference>
<reference evidence="2" key="1">
    <citation type="journal article" date="2020" name="Phytopathology">
        <title>Genome sequence and comparative analysis of Colletotrichum gloeosporioides isolated from Liriodendron leaves.</title>
        <authorList>
            <person name="Fu F.F."/>
            <person name="Hao Z."/>
            <person name="Wang P."/>
            <person name="Lu Y."/>
            <person name="Xue L.J."/>
            <person name="Wei G."/>
            <person name="Tian Y."/>
            <person name="Baishi H."/>
            <person name="Xu H."/>
            <person name="Shi J."/>
            <person name="Cheng T."/>
            <person name="Wang G."/>
            <person name="Yi Y."/>
            <person name="Chen J."/>
        </authorList>
    </citation>
    <scope>NUCLEOTIDE SEQUENCE</scope>
    <source>
        <strain evidence="2">Lc1</strain>
    </source>
</reference>
<feature type="domain" description="Heterokaryon incompatibility" evidence="1">
    <location>
        <begin position="55"/>
        <end position="208"/>
    </location>
</feature>
<dbReference type="AlphaFoldDB" id="A0A8H4FDN6"/>
<evidence type="ECO:0000313" key="3">
    <source>
        <dbReference type="Proteomes" id="UP000613401"/>
    </source>
</evidence>
<accession>A0A8H4FDN6</accession>
<evidence type="ECO:0000259" key="1">
    <source>
        <dbReference type="Pfam" id="PF06985"/>
    </source>
</evidence>
<dbReference type="Proteomes" id="UP000613401">
    <property type="component" value="Unassembled WGS sequence"/>
</dbReference>